<dbReference type="PATRIC" id="fig|1286632.3.peg.2800"/>
<reference evidence="2" key="1">
    <citation type="submission" date="2013-11" db="EMBL/GenBank/DDBJ databases">
        <title>Draft genome sequence from a member of Zhouia, isolated tidal flat.</title>
        <authorList>
            <person name="Jin H."/>
            <person name="Jeon C.O."/>
        </authorList>
    </citation>
    <scope>NUCLEOTIDE SEQUENCE [LARGE SCALE GENOMIC DNA]</scope>
    <source>
        <strain evidence="2">AD3</strain>
    </source>
</reference>
<accession>W2UKM6</accession>
<dbReference type="Proteomes" id="UP000018850">
    <property type="component" value="Unassembled WGS sequence"/>
</dbReference>
<organism evidence="1 2">
    <name type="scientific">Zhouia amylolytica AD3</name>
    <dbReference type="NCBI Taxonomy" id="1286632"/>
    <lineage>
        <taxon>Bacteria</taxon>
        <taxon>Pseudomonadati</taxon>
        <taxon>Bacteroidota</taxon>
        <taxon>Flavobacteriia</taxon>
        <taxon>Flavobacteriales</taxon>
        <taxon>Flavobacteriaceae</taxon>
        <taxon>Zhouia</taxon>
    </lineage>
</organism>
<protein>
    <submittedName>
        <fullName evidence="1">Uncharacterized protein</fullName>
    </submittedName>
</protein>
<dbReference type="AlphaFoldDB" id="W2UKM6"/>
<dbReference type="RefSeq" id="WP_038268102.1">
    <property type="nucleotide sequence ID" value="NZ_AYXY01000026.1"/>
</dbReference>
<evidence type="ECO:0000313" key="2">
    <source>
        <dbReference type="Proteomes" id="UP000018850"/>
    </source>
</evidence>
<evidence type="ECO:0000313" key="1">
    <source>
        <dbReference type="EMBL" id="ETN94001.1"/>
    </source>
</evidence>
<dbReference type="eggNOG" id="ENOG502Z8F9">
    <property type="taxonomic scope" value="Bacteria"/>
</dbReference>
<comment type="caution">
    <text evidence="1">The sequence shown here is derived from an EMBL/GenBank/DDBJ whole genome shotgun (WGS) entry which is preliminary data.</text>
</comment>
<proteinExistence type="predicted"/>
<dbReference type="EMBL" id="AYXY01000026">
    <property type="protein sequence ID" value="ETN94001.1"/>
    <property type="molecule type" value="Genomic_DNA"/>
</dbReference>
<name>W2UKM6_9FLAO</name>
<reference evidence="1 2" key="2">
    <citation type="journal article" date="2016" name="Genome Announc.">
        <title>Draft Genome Sequence of Zhouia amylolytica AD3, Isolated from Tidal Flat Sediment.</title>
        <authorList>
            <person name="Jia B."/>
            <person name="Jin H.M."/>
            <person name="Lee H.J."/>
            <person name="Jeon C.O."/>
        </authorList>
    </citation>
    <scope>NUCLEOTIDE SEQUENCE [LARGE SCALE GENOMIC DNA]</scope>
    <source>
        <strain evidence="1 2">AD3</strain>
    </source>
</reference>
<sequence length="251" mass="27842">MAKQKGIIKLRGTLGDISFYKTQDGHMAREKGEIDKSRIENDPRFRRTRENGSEFGRAGKTGKLLRDSLRILILNASDSRVVSRLLKEIMAVIKTDLINPRGERTVINGSLNLLQGFEFNNDAVLSQTFYAPYSKAFDRTTGVVTMNVEAFTPMVHVKAPAGTTHFKIVSGSALIDFKNNSFEMAQNSTDYIVWNGTEQAAMDIGHTLTANSDLPLFTVLGVNFYQIVNGVNYPLNNGSFNALTLVQVDQV</sequence>
<keyword evidence="2" id="KW-1185">Reference proteome</keyword>
<gene>
    <name evidence="1" type="ORF">P278_28050</name>
</gene>